<gene>
    <name evidence="2" type="ORF">MSAN_00681300</name>
</gene>
<dbReference type="GO" id="GO:0004526">
    <property type="term" value="F:ribonuclease P activity"/>
    <property type="evidence" value="ECO:0007669"/>
    <property type="project" value="TreeGrafter"/>
</dbReference>
<proteinExistence type="predicted"/>
<dbReference type="PANTHER" id="PTHR15396">
    <property type="entry name" value="RIBONUCLEASE P PROTEIN SUBUNIT P40"/>
    <property type="match status" value="1"/>
</dbReference>
<organism evidence="2 3">
    <name type="scientific">Mycena sanguinolenta</name>
    <dbReference type="NCBI Taxonomy" id="230812"/>
    <lineage>
        <taxon>Eukaryota</taxon>
        <taxon>Fungi</taxon>
        <taxon>Dikarya</taxon>
        <taxon>Basidiomycota</taxon>
        <taxon>Agaricomycotina</taxon>
        <taxon>Agaricomycetes</taxon>
        <taxon>Agaricomycetidae</taxon>
        <taxon>Agaricales</taxon>
        <taxon>Marasmiineae</taxon>
        <taxon>Mycenaceae</taxon>
        <taxon>Mycena</taxon>
    </lineage>
</organism>
<dbReference type="GO" id="GO:0030681">
    <property type="term" value="C:multimeric ribonuclease P complex"/>
    <property type="evidence" value="ECO:0007669"/>
    <property type="project" value="TreeGrafter"/>
</dbReference>
<evidence type="ECO:0000313" key="2">
    <source>
        <dbReference type="EMBL" id="KAF7370495.1"/>
    </source>
</evidence>
<evidence type="ECO:0000313" key="3">
    <source>
        <dbReference type="Proteomes" id="UP000623467"/>
    </source>
</evidence>
<keyword evidence="3" id="KW-1185">Reference proteome</keyword>
<name>A0A8H7DDL4_9AGAR</name>
<dbReference type="Proteomes" id="UP000623467">
    <property type="component" value="Unassembled WGS sequence"/>
</dbReference>
<comment type="caution">
    <text evidence="2">The sequence shown here is derived from an EMBL/GenBank/DDBJ whole genome shotgun (WGS) entry which is preliminary data.</text>
</comment>
<reference evidence="2" key="1">
    <citation type="submission" date="2020-05" db="EMBL/GenBank/DDBJ databases">
        <title>Mycena genomes resolve the evolution of fungal bioluminescence.</title>
        <authorList>
            <person name="Tsai I.J."/>
        </authorList>
    </citation>
    <scope>NUCLEOTIDE SEQUENCE</scope>
    <source>
        <strain evidence="2">160909Yilan</strain>
    </source>
</reference>
<accession>A0A8H7DDL4</accession>
<dbReference type="GO" id="GO:0000172">
    <property type="term" value="C:ribonuclease MRP complex"/>
    <property type="evidence" value="ECO:0007669"/>
    <property type="project" value="TreeGrafter"/>
</dbReference>
<dbReference type="EMBL" id="JACAZH010000004">
    <property type="protein sequence ID" value="KAF7370495.1"/>
    <property type="molecule type" value="Genomic_DNA"/>
</dbReference>
<evidence type="ECO:0000256" key="1">
    <source>
        <dbReference type="SAM" id="MobiDB-lite"/>
    </source>
</evidence>
<protein>
    <submittedName>
        <fullName evidence="2">Uncharacterized protein</fullName>
    </submittedName>
</protein>
<sequence length="783" mass="86887">MEILLAILASSPGLQTLSLIYCCPIIGQPFAVELPRLTCLSIKDDPSALCLLLSCLIFPPSAVISTSCAIYPNQDPEFTKALHKTVYQDLIPVFSEDLSPDAYDTMRIDYRSGFACSLHHSDRPEWSRNLRIEATNWIHDNALRMTESVRDYLDCSNITTLHLEGMPSMPFKTWTFDPDQGFHSGFQSALSLWDTMGRNLRQVHTLRLGKSFPDAWLEFMLTQAMLLIGVSHYLSCFNTPAAQRGLAFRGPDGALTHAWPALRRLVLQNIDLAILLDRFKPSCGDMLRALLWARREGKAPIWKLELVECAHVSQNLAHLRLFADVVCSDEKGHWQDASFYTNRDAREYARTFAIEVFAHKFVQNLGYHNTEPEKETRSTLPTTTFNQWTSQIHLPNASTSQPAPSQIKQLKISPPHTHSPSRNVVRAKFFAAPAPVAYLGSPLLYDTQLDVVFPTHDAHALQATLSALETAYIKAEVDLSSLIEQAGTFVLPLERKSTLTALSVTPYSDDIWCIDPRGVLTLHLSAESYQTLGIVGQKFPFKSHSIEHTVTLPLQPSADSLKNRQKRDAALKAWDLRRKQAGEAPWSVLYCANDASATAQFAASNGHAVRAVKCQTTLLRGIRVPTMTLPARPPVTDPDAVEDWQEDMHALFEWVGMAGLGAQRLQANDRADAYVAVYEPPQPSTVGDITCLRWRGFLSPDFVKSVVDAVLSAASPQFVSVTSQAFPTAPVSYIPPGADGLKTPARVPSADGEDTWSLLVAKEGDTKRWCLAESIGPLDKRWG</sequence>
<dbReference type="PANTHER" id="PTHR15396:SF1">
    <property type="entry name" value="RIBONUCLEASE P PROTEIN SUBUNIT P40"/>
    <property type="match status" value="1"/>
</dbReference>
<feature type="compositionally biased region" description="Polar residues" evidence="1">
    <location>
        <begin position="395"/>
        <end position="408"/>
    </location>
</feature>
<dbReference type="AlphaFoldDB" id="A0A8H7DDL4"/>
<dbReference type="InterPro" id="IPR013893">
    <property type="entry name" value="RNase_P_Rpp40"/>
</dbReference>
<dbReference type="GO" id="GO:0000171">
    <property type="term" value="F:ribonuclease MRP activity"/>
    <property type="evidence" value="ECO:0007669"/>
    <property type="project" value="TreeGrafter"/>
</dbReference>
<feature type="region of interest" description="Disordered" evidence="1">
    <location>
        <begin position="395"/>
        <end position="418"/>
    </location>
</feature>
<dbReference type="GO" id="GO:0001682">
    <property type="term" value="P:tRNA 5'-leader removal"/>
    <property type="evidence" value="ECO:0007669"/>
    <property type="project" value="InterPro"/>
</dbReference>
<dbReference type="OrthoDB" id="63112at2759"/>
<dbReference type="GO" id="GO:0000447">
    <property type="term" value="P:endonucleolytic cleavage in ITS1 to separate SSU-rRNA from 5.8S rRNA and LSU-rRNA from tricistronic rRNA transcript (SSU-rRNA, 5.8S rRNA, LSU-rRNA)"/>
    <property type="evidence" value="ECO:0007669"/>
    <property type="project" value="TreeGrafter"/>
</dbReference>
<dbReference type="Pfam" id="PF08584">
    <property type="entry name" value="Ribonuc_P_40"/>
    <property type="match status" value="1"/>
</dbReference>